<dbReference type="KEGG" id="sbd:ATN00_08995"/>
<dbReference type="EMBL" id="CP013264">
    <property type="protein sequence ID" value="ALR20425.1"/>
    <property type="molecule type" value="Genomic_DNA"/>
</dbReference>
<organism evidence="3 4">
    <name type="scientific">Sphingobium baderi</name>
    <dbReference type="NCBI Taxonomy" id="1332080"/>
    <lineage>
        <taxon>Bacteria</taxon>
        <taxon>Pseudomonadati</taxon>
        <taxon>Pseudomonadota</taxon>
        <taxon>Alphaproteobacteria</taxon>
        <taxon>Sphingomonadales</taxon>
        <taxon>Sphingomonadaceae</taxon>
        <taxon>Sphingobium</taxon>
    </lineage>
</organism>
<evidence type="ECO:0000256" key="1">
    <source>
        <dbReference type="SAM" id="MobiDB-lite"/>
    </source>
</evidence>
<feature type="domain" description="Putative Flp pilus-assembly TadG-like N-terminal" evidence="2">
    <location>
        <begin position="14"/>
        <end position="60"/>
    </location>
</feature>
<proteinExistence type="predicted"/>
<reference evidence="3 4" key="1">
    <citation type="submission" date="2015-11" db="EMBL/GenBank/DDBJ databases">
        <title>A Two-component Flavoprotein Monooxygenase System MeaXY Responsible for para-Hydroxylation of 2-Methyl-6-ethylaniline and 2,6-Diethylaniline in Sphingobium baderi DE-13.</title>
        <authorList>
            <person name="Cheng M."/>
            <person name="Meng Q."/>
            <person name="Yang Y."/>
            <person name="Chu C."/>
            <person name="Yan X."/>
            <person name="He J."/>
            <person name="Li S."/>
        </authorList>
    </citation>
    <scope>NUCLEOTIDE SEQUENCE [LARGE SCALE GENOMIC DNA]</scope>
    <source>
        <strain evidence="3 4">DE-13</strain>
    </source>
</reference>
<evidence type="ECO:0000313" key="4">
    <source>
        <dbReference type="Proteomes" id="UP000056968"/>
    </source>
</evidence>
<feature type="region of interest" description="Disordered" evidence="1">
    <location>
        <begin position="304"/>
        <end position="325"/>
    </location>
</feature>
<evidence type="ECO:0000259" key="2">
    <source>
        <dbReference type="Pfam" id="PF13400"/>
    </source>
</evidence>
<dbReference type="AlphaFoldDB" id="A0A0S3EY99"/>
<accession>A0A0S3EY99</accession>
<dbReference type="RefSeq" id="WP_062064075.1">
    <property type="nucleotide sequence ID" value="NZ_CP013264.1"/>
</dbReference>
<gene>
    <name evidence="3" type="ORF">ATN00_08995</name>
</gene>
<keyword evidence="4" id="KW-1185">Reference proteome</keyword>
<dbReference type="InterPro" id="IPR028087">
    <property type="entry name" value="Tad_N"/>
</dbReference>
<feature type="region of interest" description="Disordered" evidence="1">
    <location>
        <begin position="498"/>
        <end position="521"/>
    </location>
</feature>
<name>A0A0S3EY99_9SPHN</name>
<protein>
    <recommendedName>
        <fullName evidence="2">Putative Flp pilus-assembly TadG-like N-terminal domain-containing protein</fullName>
    </recommendedName>
</protein>
<feature type="compositionally biased region" description="Basic and acidic residues" evidence="1">
    <location>
        <begin position="512"/>
        <end position="521"/>
    </location>
</feature>
<evidence type="ECO:0000313" key="3">
    <source>
        <dbReference type="EMBL" id="ALR20425.1"/>
    </source>
</evidence>
<dbReference type="OrthoDB" id="8014659at2"/>
<dbReference type="Proteomes" id="UP000056968">
    <property type="component" value="Chromosome"/>
</dbReference>
<dbReference type="Pfam" id="PF13400">
    <property type="entry name" value="Tad"/>
    <property type="match status" value="1"/>
</dbReference>
<sequence length="521" mass="54488">MSIRRKRLIAATGGAVAPTVALSLFALIAAGGIAFDYARLVAMDTELQSAADQAALAAASQLNGRSGACAKAVQAARDLIRNDTRFANDNNGLAVSIANETDCDATGDVRFYATKDKSTAATDDATAKFVEIKVGTRRANYAFTPIVAAFYGDASAKAYAGVDGALCAVVPFFICNPDEPLSNINPLYPVSIAPGTGIRMLEGGNQKGPGNFGFLAYAGQGANNLAAALSANAVLDDCSSVSVSVETEPGQMTSVFDALNRRFDIVGNGNTCPQGSCSPSTNEVKDLVRQANSCNWKENDATAASLSTNSPGRYRPSTNAPLTSTVTPEIMGLPRDICHAVSNTGVCAGSQIGNSVWDRGAYFRANHPGLDWMNEPGLGANVTRYQTYLWEAEDSANRLRTKPSSASGWAAYGSPQPGVCSAPGIAPNTNGMDRRRLTAAVVNCRAAGNINGRKTIPVAAFSDIFLVEPSMNRTKCSSGSGCNEKITDNQDIYIEFIGASGTGQGGGTPQITRRDTPRLIE</sequence>
<dbReference type="STRING" id="1332080.ATN00_08995"/>